<accession>A0A4R0RKN7</accession>
<reference evidence="1 2" key="1">
    <citation type="submission" date="2018-11" db="EMBL/GenBank/DDBJ databases">
        <title>Genome assembly of Steccherinum ochraceum LE-BIN_3174, the white-rot fungus of the Steccherinaceae family (The Residual Polyporoid clade, Polyporales, Basidiomycota).</title>
        <authorList>
            <person name="Fedorova T.V."/>
            <person name="Glazunova O.A."/>
            <person name="Landesman E.O."/>
            <person name="Moiseenko K.V."/>
            <person name="Psurtseva N.V."/>
            <person name="Savinova O.S."/>
            <person name="Shakhova N.V."/>
            <person name="Tyazhelova T.V."/>
            <person name="Vasina D.V."/>
        </authorList>
    </citation>
    <scope>NUCLEOTIDE SEQUENCE [LARGE SCALE GENOMIC DNA]</scope>
    <source>
        <strain evidence="1 2">LE-BIN_3174</strain>
    </source>
</reference>
<name>A0A4R0RKN7_9APHY</name>
<dbReference type="AlphaFoldDB" id="A0A4R0RKN7"/>
<proteinExistence type="predicted"/>
<organism evidence="1 2">
    <name type="scientific">Steccherinum ochraceum</name>
    <dbReference type="NCBI Taxonomy" id="92696"/>
    <lineage>
        <taxon>Eukaryota</taxon>
        <taxon>Fungi</taxon>
        <taxon>Dikarya</taxon>
        <taxon>Basidiomycota</taxon>
        <taxon>Agaricomycotina</taxon>
        <taxon>Agaricomycetes</taxon>
        <taxon>Polyporales</taxon>
        <taxon>Steccherinaceae</taxon>
        <taxon>Steccherinum</taxon>
    </lineage>
</organism>
<evidence type="ECO:0000313" key="1">
    <source>
        <dbReference type="EMBL" id="TCD67473.1"/>
    </source>
</evidence>
<dbReference type="EMBL" id="RWJN01000096">
    <property type="protein sequence ID" value="TCD67473.1"/>
    <property type="molecule type" value="Genomic_DNA"/>
</dbReference>
<evidence type="ECO:0000313" key="2">
    <source>
        <dbReference type="Proteomes" id="UP000292702"/>
    </source>
</evidence>
<keyword evidence="2" id="KW-1185">Reference proteome</keyword>
<dbReference type="OrthoDB" id="2921803at2759"/>
<dbReference type="Proteomes" id="UP000292702">
    <property type="component" value="Unassembled WGS sequence"/>
</dbReference>
<protein>
    <submittedName>
        <fullName evidence="1">Uncharacterized protein</fullName>
    </submittedName>
</protein>
<sequence>MATSIPQELVDTIIDFLHNDKLSLYNSSLVCKSWRTSAQLHLFHHVTIIVNSDSSSSLRQFQEALETNLTIGTFVRSITLRGLMSTPPWRPDLLPLVNAPIVRILLSRLHSVQRISLESIIWEAPLVQLDTLPVTLPGQIVALSLREICSHVGPRPFLSTAGAVDILQSFSSISSLDISTTVLQSDVVGEAIELASLPVLFRSLSLRNLSIHNTSHVNIFTTGLAYTNSTRTLQSINIQPRLLSDGYCFGSLLSKLATDGALRELGVHLDADSHPLFLTLGAAERTIIPRLPALSSLKILTIRVSTTYYSIIPFEARLAITPRTSGLAVLPQFFHSLPPSLDTLELVVVVPDQCSDTVVRGQVYAEFLQGEEFGRGVQELRKAGLKKIELEVVRPESETGHDLRLTVEDGMVAALQGLPLLRRRGASSPSTSWS</sequence>
<comment type="caution">
    <text evidence="1">The sequence shown here is derived from an EMBL/GenBank/DDBJ whole genome shotgun (WGS) entry which is preliminary data.</text>
</comment>
<gene>
    <name evidence="1" type="ORF">EIP91_012334</name>
</gene>